<sequence>MWTYTINLVRDLSPGVKRFIATESLFGIGAGIFGLILNLHLLDLGFSKAFIGQITSLGALTVGLTSLPAGLIVKRVGRKKMLVIGMLLAFVSLVLFGAGTGAAAVIAAQLIWSLGMTAVVNSEIQLIFQYCRSKKEETSAYSLLFAVFTFFTGVGTWVAGYLPDWMPGHSTVYQYAFFAAGGCLALAGILRGALLPSTNARAEIAAGAADSDAENSAGGAAGIAAEAATGRAEQAAAEAAAGRAGKAATEAATGRAGKAATEAATGRAGKAATEAATGRAEQAAASGPAASAEAAAKAKKGQASYRFLLLLAMLIFTSGFTFGLLNPFLNVILKFRFGMEDGLISGLLALSGFFFFIGSLAMPYCVERFGSRRTFVGLFLFNAIIAAAMAASMPAALFAGLLLARGAGFTMLNNLMDSECMSAVDEDERNLFAGMRTVSRSVGNTIASYWAGYILAGDHYAWPFLLTAAAVLAGYAIYARFVQGRLDRRLSGQAG</sequence>
<keyword evidence="3 6" id="KW-0812">Transmembrane</keyword>
<evidence type="ECO:0000256" key="5">
    <source>
        <dbReference type="ARBA" id="ARBA00023136"/>
    </source>
</evidence>
<feature type="transmembrane region" description="Helical" evidence="6">
    <location>
        <begin position="140"/>
        <end position="160"/>
    </location>
</feature>
<feature type="transmembrane region" description="Helical" evidence="6">
    <location>
        <begin position="82"/>
        <end position="104"/>
    </location>
</feature>
<feature type="transmembrane region" description="Helical" evidence="6">
    <location>
        <begin position="460"/>
        <end position="479"/>
    </location>
</feature>
<dbReference type="InterPro" id="IPR020846">
    <property type="entry name" value="MFS_dom"/>
</dbReference>
<feature type="transmembrane region" description="Helical" evidence="6">
    <location>
        <begin position="378"/>
        <end position="404"/>
    </location>
</feature>
<dbReference type="AlphaFoldDB" id="A0A6C0FVT2"/>
<evidence type="ECO:0000256" key="2">
    <source>
        <dbReference type="ARBA" id="ARBA00022448"/>
    </source>
</evidence>
<proteinExistence type="predicted"/>
<dbReference type="GO" id="GO:0005886">
    <property type="term" value="C:plasma membrane"/>
    <property type="evidence" value="ECO:0007669"/>
    <property type="project" value="UniProtKB-SubCell"/>
</dbReference>
<dbReference type="RefSeq" id="WP_162357277.1">
    <property type="nucleotide sequence ID" value="NZ_CP048209.1"/>
</dbReference>
<evidence type="ECO:0000256" key="3">
    <source>
        <dbReference type="ARBA" id="ARBA00022692"/>
    </source>
</evidence>
<keyword evidence="4 6" id="KW-1133">Transmembrane helix</keyword>
<feature type="transmembrane region" description="Helical" evidence="6">
    <location>
        <begin position="172"/>
        <end position="194"/>
    </location>
</feature>
<accession>A0A6C0FVT2</accession>
<keyword evidence="2" id="KW-0813">Transport</keyword>
<dbReference type="Proteomes" id="UP000476064">
    <property type="component" value="Chromosome"/>
</dbReference>
<dbReference type="PROSITE" id="PS50850">
    <property type="entry name" value="MFS"/>
    <property type="match status" value="1"/>
</dbReference>
<feature type="transmembrane region" description="Helical" evidence="6">
    <location>
        <begin position="54"/>
        <end position="73"/>
    </location>
</feature>
<feature type="transmembrane region" description="Helical" evidence="6">
    <location>
        <begin position="307"/>
        <end position="325"/>
    </location>
</feature>
<evidence type="ECO:0000256" key="1">
    <source>
        <dbReference type="ARBA" id="ARBA00004651"/>
    </source>
</evidence>
<evidence type="ECO:0000313" key="9">
    <source>
        <dbReference type="Proteomes" id="UP000476064"/>
    </source>
</evidence>
<dbReference type="Gene3D" id="1.20.1250.20">
    <property type="entry name" value="MFS general substrate transporter like domains"/>
    <property type="match status" value="2"/>
</dbReference>
<dbReference type="PANTHER" id="PTHR23520:SF5">
    <property type="entry name" value="TRANSPORTER, PUTATIVE (AFU_ORTHOLOGUE AFUA_3G04000)-RELATED"/>
    <property type="match status" value="1"/>
</dbReference>
<feature type="transmembrane region" description="Helical" evidence="6">
    <location>
        <begin position="110"/>
        <end position="128"/>
    </location>
</feature>
<feature type="domain" description="Major facilitator superfamily (MFS) profile" evidence="7">
    <location>
        <begin position="1"/>
        <end position="486"/>
    </location>
</feature>
<dbReference type="SUPFAM" id="SSF103473">
    <property type="entry name" value="MFS general substrate transporter"/>
    <property type="match status" value="1"/>
</dbReference>
<evidence type="ECO:0000256" key="6">
    <source>
        <dbReference type="SAM" id="Phobius"/>
    </source>
</evidence>
<feature type="transmembrane region" description="Helical" evidence="6">
    <location>
        <begin position="345"/>
        <end position="366"/>
    </location>
</feature>
<dbReference type="EMBL" id="CP048209">
    <property type="protein sequence ID" value="QHT60837.1"/>
    <property type="molecule type" value="Genomic_DNA"/>
</dbReference>
<organism evidence="8 9">
    <name type="scientific">Paenibacillus lycopersici</name>
    <dbReference type="NCBI Taxonomy" id="2704462"/>
    <lineage>
        <taxon>Bacteria</taxon>
        <taxon>Bacillati</taxon>
        <taxon>Bacillota</taxon>
        <taxon>Bacilli</taxon>
        <taxon>Bacillales</taxon>
        <taxon>Paenibacillaceae</taxon>
        <taxon>Paenibacillus</taxon>
    </lineage>
</organism>
<dbReference type="InterPro" id="IPR036259">
    <property type="entry name" value="MFS_trans_sf"/>
</dbReference>
<evidence type="ECO:0000256" key="4">
    <source>
        <dbReference type="ARBA" id="ARBA00022989"/>
    </source>
</evidence>
<reference evidence="8 9" key="1">
    <citation type="submission" date="2020-01" db="EMBL/GenBank/DDBJ databases">
        <title>Paenibacillus sp. nov., isolated from tomato rhizosphere.</title>
        <authorList>
            <person name="Weon H.-Y."/>
            <person name="Lee S.A."/>
        </authorList>
    </citation>
    <scope>NUCLEOTIDE SEQUENCE [LARGE SCALE GENOMIC DNA]</scope>
    <source>
        <strain evidence="8 9">12200R-189</strain>
    </source>
</reference>
<dbReference type="Pfam" id="PF07690">
    <property type="entry name" value="MFS_1"/>
    <property type="match status" value="2"/>
</dbReference>
<comment type="subcellular location">
    <subcellularLocation>
        <location evidence="1">Cell membrane</location>
        <topology evidence="1">Multi-pass membrane protein</topology>
    </subcellularLocation>
</comment>
<gene>
    <name evidence="8" type="ORF">GXP70_13350</name>
</gene>
<dbReference type="PANTHER" id="PTHR23520">
    <property type="entry name" value="TRANSPORTER, PUTATIVE (AFU_ORTHOLOGUE AFUA_3G04000)-RELATED"/>
    <property type="match status" value="1"/>
</dbReference>
<dbReference type="GO" id="GO:0022857">
    <property type="term" value="F:transmembrane transporter activity"/>
    <property type="evidence" value="ECO:0007669"/>
    <property type="project" value="InterPro"/>
</dbReference>
<dbReference type="KEGG" id="plyc:GXP70_13350"/>
<dbReference type="InterPro" id="IPR011701">
    <property type="entry name" value="MFS"/>
</dbReference>
<keyword evidence="5 6" id="KW-0472">Membrane</keyword>
<evidence type="ECO:0000259" key="7">
    <source>
        <dbReference type="PROSITE" id="PS50850"/>
    </source>
</evidence>
<evidence type="ECO:0000313" key="8">
    <source>
        <dbReference type="EMBL" id="QHT60837.1"/>
    </source>
</evidence>
<protein>
    <submittedName>
        <fullName evidence="8">MFS transporter</fullName>
    </submittedName>
</protein>
<name>A0A6C0FVT2_9BACL</name>
<keyword evidence="9" id="KW-1185">Reference proteome</keyword>
<feature type="transmembrane region" description="Helical" evidence="6">
    <location>
        <begin position="20"/>
        <end position="42"/>
    </location>
</feature>